<sequence>MYPILGLEDLSKALSLPLPSSPCVSPPMRGPSKSHPT</sequence>
<name>A0A1J8PYB7_9AGAM</name>
<comment type="caution">
    <text evidence="2">The sequence shown here is derived from an EMBL/GenBank/DDBJ whole genome shotgun (WGS) entry which is preliminary data.</text>
</comment>
<feature type="region of interest" description="Disordered" evidence="1">
    <location>
        <begin position="16"/>
        <end position="37"/>
    </location>
</feature>
<evidence type="ECO:0000313" key="2">
    <source>
        <dbReference type="EMBL" id="OJA12739.1"/>
    </source>
</evidence>
<accession>A0A1J8PYB7</accession>
<dbReference type="Proteomes" id="UP000183567">
    <property type="component" value="Unassembled WGS sequence"/>
</dbReference>
<dbReference type="AlphaFoldDB" id="A0A1J8PYB7"/>
<organism evidence="2 3">
    <name type="scientific">Rhizopogon vesiculosus</name>
    <dbReference type="NCBI Taxonomy" id="180088"/>
    <lineage>
        <taxon>Eukaryota</taxon>
        <taxon>Fungi</taxon>
        <taxon>Dikarya</taxon>
        <taxon>Basidiomycota</taxon>
        <taxon>Agaricomycotina</taxon>
        <taxon>Agaricomycetes</taxon>
        <taxon>Agaricomycetidae</taxon>
        <taxon>Boletales</taxon>
        <taxon>Suillineae</taxon>
        <taxon>Rhizopogonaceae</taxon>
        <taxon>Rhizopogon</taxon>
    </lineage>
</organism>
<reference evidence="2 3" key="1">
    <citation type="submission" date="2016-03" db="EMBL/GenBank/DDBJ databases">
        <title>Comparative genomics of the ectomycorrhizal sister species Rhizopogon vinicolor and Rhizopogon vesiculosus (Basidiomycota: Boletales) reveals a divergence of the mating type B locus.</title>
        <authorList>
            <person name="Mujic A.B."/>
            <person name="Kuo A."/>
            <person name="Tritt A."/>
            <person name="Lipzen A."/>
            <person name="Chen C."/>
            <person name="Johnson J."/>
            <person name="Sharma A."/>
            <person name="Barry K."/>
            <person name="Grigoriev I.V."/>
            <person name="Spatafora J.W."/>
        </authorList>
    </citation>
    <scope>NUCLEOTIDE SEQUENCE [LARGE SCALE GENOMIC DNA]</scope>
    <source>
        <strain evidence="2 3">AM-OR11-056</strain>
    </source>
</reference>
<gene>
    <name evidence="2" type="ORF">AZE42_10726</name>
</gene>
<proteinExistence type="predicted"/>
<evidence type="ECO:0000256" key="1">
    <source>
        <dbReference type="SAM" id="MobiDB-lite"/>
    </source>
</evidence>
<protein>
    <submittedName>
        <fullName evidence="2">Uncharacterized protein</fullName>
    </submittedName>
</protein>
<keyword evidence="3" id="KW-1185">Reference proteome</keyword>
<dbReference type="EMBL" id="LVVM01004524">
    <property type="protein sequence ID" value="OJA12739.1"/>
    <property type="molecule type" value="Genomic_DNA"/>
</dbReference>
<evidence type="ECO:0000313" key="3">
    <source>
        <dbReference type="Proteomes" id="UP000183567"/>
    </source>
</evidence>